<dbReference type="RefSeq" id="WP_181552657.1">
    <property type="nucleotide sequence ID" value="NZ_JACDUS010000015.1"/>
</dbReference>
<keyword evidence="1" id="KW-1133">Transmembrane helix</keyword>
<dbReference type="Proteomes" id="UP000525298">
    <property type="component" value="Unassembled WGS sequence"/>
</dbReference>
<feature type="transmembrane region" description="Helical" evidence="1">
    <location>
        <begin position="111"/>
        <end position="132"/>
    </location>
</feature>
<sequence>MQSVRMFTEWMDAVFPDWYALLSALLMGVFGVIAIGIVVCGLAPDLLFAWLPPVTAFCGAAAGYRFREKRFSASSTANRLLTLGAGTGPAIAAAVLQVIVDRNFFGTHPSLSLLAVFFACGIFGAAGGHWLYRKYEMIDPNRPATKELPKS</sequence>
<feature type="transmembrane region" description="Helical" evidence="1">
    <location>
        <begin position="21"/>
        <end position="44"/>
    </location>
</feature>
<proteinExistence type="predicted"/>
<comment type="caution">
    <text evidence="2">The sequence shown here is derived from an EMBL/GenBank/DDBJ whole genome shotgun (WGS) entry which is preliminary data.</text>
</comment>
<evidence type="ECO:0000313" key="3">
    <source>
        <dbReference type="Proteomes" id="UP000525298"/>
    </source>
</evidence>
<gene>
    <name evidence="2" type="ORF">HNR65_003396</name>
</gene>
<dbReference type="AlphaFoldDB" id="A0A7W0HM48"/>
<feature type="transmembrane region" description="Helical" evidence="1">
    <location>
        <begin position="50"/>
        <end position="67"/>
    </location>
</feature>
<evidence type="ECO:0000256" key="1">
    <source>
        <dbReference type="SAM" id="Phobius"/>
    </source>
</evidence>
<dbReference type="EMBL" id="JACDUS010000015">
    <property type="protein sequence ID" value="MBA2883039.1"/>
    <property type="molecule type" value="Genomic_DNA"/>
</dbReference>
<dbReference type="SUPFAM" id="SSF103473">
    <property type="entry name" value="MFS general substrate transporter"/>
    <property type="match status" value="1"/>
</dbReference>
<keyword evidence="1" id="KW-0472">Membrane</keyword>
<keyword evidence="1" id="KW-0812">Transmembrane</keyword>
<name>A0A7W0HM48_9BACT</name>
<feature type="transmembrane region" description="Helical" evidence="1">
    <location>
        <begin position="79"/>
        <end position="99"/>
    </location>
</feature>
<accession>A0A7W0HM48</accession>
<protein>
    <submittedName>
        <fullName evidence="2">Uncharacterized protein</fullName>
    </submittedName>
</protein>
<reference evidence="2 3" key="1">
    <citation type="submission" date="2020-07" db="EMBL/GenBank/DDBJ databases">
        <title>Genomic Encyclopedia of Type Strains, Phase IV (KMG-IV): sequencing the most valuable type-strain genomes for metagenomic binning, comparative biology and taxonomic classification.</title>
        <authorList>
            <person name="Goeker M."/>
        </authorList>
    </citation>
    <scope>NUCLEOTIDE SEQUENCE [LARGE SCALE GENOMIC DNA]</scope>
    <source>
        <strain evidence="2 3">DSM 17721</strain>
    </source>
</reference>
<evidence type="ECO:0000313" key="2">
    <source>
        <dbReference type="EMBL" id="MBA2883039.1"/>
    </source>
</evidence>
<keyword evidence="3" id="KW-1185">Reference proteome</keyword>
<dbReference type="InterPro" id="IPR036259">
    <property type="entry name" value="MFS_trans_sf"/>
</dbReference>
<organism evidence="2 3">
    <name type="scientific">Desulfosalsimonas propionicica</name>
    <dbReference type="NCBI Taxonomy" id="332175"/>
    <lineage>
        <taxon>Bacteria</taxon>
        <taxon>Pseudomonadati</taxon>
        <taxon>Thermodesulfobacteriota</taxon>
        <taxon>Desulfobacteria</taxon>
        <taxon>Desulfobacterales</taxon>
        <taxon>Desulfosalsimonadaceae</taxon>
        <taxon>Desulfosalsimonas</taxon>
    </lineage>
</organism>